<dbReference type="Proteomes" id="UP000624709">
    <property type="component" value="Unassembled WGS sequence"/>
</dbReference>
<evidence type="ECO:0000313" key="3">
    <source>
        <dbReference type="Proteomes" id="UP000624709"/>
    </source>
</evidence>
<dbReference type="Gene3D" id="1.25.40.10">
    <property type="entry name" value="Tetratricopeptide repeat domain"/>
    <property type="match status" value="1"/>
</dbReference>
<dbReference type="InterPro" id="IPR029787">
    <property type="entry name" value="Nucleotide_cyclase"/>
</dbReference>
<dbReference type="NCBIfam" id="TIGR00254">
    <property type="entry name" value="GGDEF"/>
    <property type="match status" value="1"/>
</dbReference>
<evidence type="ECO:0000313" key="2">
    <source>
        <dbReference type="EMBL" id="GIE73705.1"/>
    </source>
</evidence>
<organism evidence="2 3">
    <name type="scientific">Actinoplanes palleronii</name>
    <dbReference type="NCBI Taxonomy" id="113570"/>
    <lineage>
        <taxon>Bacteria</taxon>
        <taxon>Bacillati</taxon>
        <taxon>Actinomycetota</taxon>
        <taxon>Actinomycetes</taxon>
        <taxon>Micromonosporales</taxon>
        <taxon>Micromonosporaceae</taxon>
        <taxon>Actinoplanes</taxon>
    </lineage>
</organism>
<evidence type="ECO:0000259" key="1">
    <source>
        <dbReference type="PROSITE" id="PS50887"/>
    </source>
</evidence>
<dbReference type="RefSeq" id="WP_203831262.1">
    <property type="nucleotide sequence ID" value="NZ_BAAATY010000075.1"/>
</dbReference>
<protein>
    <recommendedName>
        <fullName evidence="1">GGDEF domain-containing protein</fullName>
    </recommendedName>
</protein>
<gene>
    <name evidence="2" type="ORF">Apa02nite_098130</name>
</gene>
<dbReference type="Pfam" id="PF13424">
    <property type="entry name" value="TPR_12"/>
    <property type="match status" value="1"/>
</dbReference>
<dbReference type="Gene3D" id="3.30.70.270">
    <property type="match status" value="1"/>
</dbReference>
<dbReference type="InterPro" id="IPR011990">
    <property type="entry name" value="TPR-like_helical_dom_sf"/>
</dbReference>
<name>A0ABQ4BU47_9ACTN</name>
<reference evidence="2 3" key="1">
    <citation type="submission" date="2021-01" db="EMBL/GenBank/DDBJ databases">
        <title>Whole genome shotgun sequence of Actinoplanes palleronii NBRC 14916.</title>
        <authorList>
            <person name="Komaki H."/>
            <person name="Tamura T."/>
        </authorList>
    </citation>
    <scope>NUCLEOTIDE SEQUENCE [LARGE SCALE GENOMIC DNA]</scope>
    <source>
        <strain evidence="2 3">NBRC 14916</strain>
    </source>
</reference>
<dbReference type="SMART" id="SM00267">
    <property type="entry name" value="GGDEF"/>
    <property type="match status" value="1"/>
</dbReference>
<dbReference type="InterPro" id="IPR043128">
    <property type="entry name" value="Rev_trsase/Diguanyl_cyclase"/>
</dbReference>
<dbReference type="InterPro" id="IPR050469">
    <property type="entry name" value="Diguanylate_Cyclase"/>
</dbReference>
<dbReference type="EMBL" id="BOMS01000186">
    <property type="protein sequence ID" value="GIE73705.1"/>
    <property type="molecule type" value="Genomic_DNA"/>
</dbReference>
<feature type="domain" description="GGDEF" evidence="1">
    <location>
        <begin position="359"/>
        <end position="485"/>
    </location>
</feature>
<dbReference type="PROSITE" id="PS50887">
    <property type="entry name" value="GGDEF"/>
    <property type="match status" value="1"/>
</dbReference>
<sequence length="485" mass="51617">MLSSVVTLIGDLYQSHAGLAERATALIASADATGDRQSADLARLVLAELDNRGGRALEGVATARDLLDASDDRLVRAHAHARIAGGVWRIGDTATGVRHALWATRMLRPEDPAPIRADHAIILAVMVNDQRVGGFESAEFAAAQAEAEASGRPTLEIANLNNWAWYAYEGGDLDAAAVMVERMRARVESSGLGLNCSCADTVARVLLETGRPEEAESVILDAIENAPATDSDAVPAALLTLAEIERRQGDLAGAIRTLDRVRKMAAENDRPDAGAEALRGLAACHAEAGDFEAAYRTMCEFHEAWEVLRTQQSAVAARFAHAQFSVEQAQEMAERDPLTGLGNRRRSDAELAAAVQGTGPVTVALVDLDHFKLVNDTFSHATGDEVLRRVARLLTATPGFAGRLGGEEFVLIFRAGLDAASGYCSALRAAIEGHAWAEVVDGLAVTASIGLTEVRPGEDRADALLRADDFLYAAKRTGRNRVEVG</sequence>
<accession>A0ABQ4BU47</accession>
<proteinExistence type="predicted"/>
<dbReference type="SUPFAM" id="SSF48452">
    <property type="entry name" value="TPR-like"/>
    <property type="match status" value="1"/>
</dbReference>
<dbReference type="CDD" id="cd01949">
    <property type="entry name" value="GGDEF"/>
    <property type="match status" value="1"/>
</dbReference>
<comment type="caution">
    <text evidence="2">The sequence shown here is derived from an EMBL/GenBank/DDBJ whole genome shotgun (WGS) entry which is preliminary data.</text>
</comment>
<dbReference type="Pfam" id="PF00990">
    <property type="entry name" value="GGDEF"/>
    <property type="match status" value="1"/>
</dbReference>
<dbReference type="PANTHER" id="PTHR45138:SF9">
    <property type="entry name" value="DIGUANYLATE CYCLASE DGCM-RELATED"/>
    <property type="match status" value="1"/>
</dbReference>
<dbReference type="InterPro" id="IPR000160">
    <property type="entry name" value="GGDEF_dom"/>
</dbReference>
<keyword evidence="3" id="KW-1185">Reference proteome</keyword>
<dbReference type="PANTHER" id="PTHR45138">
    <property type="entry name" value="REGULATORY COMPONENTS OF SENSORY TRANSDUCTION SYSTEM"/>
    <property type="match status" value="1"/>
</dbReference>
<dbReference type="SUPFAM" id="SSF55073">
    <property type="entry name" value="Nucleotide cyclase"/>
    <property type="match status" value="1"/>
</dbReference>